<gene>
    <name evidence="1" type="ORF">AMATHDRAFT_68552</name>
</gene>
<protein>
    <submittedName>
        <fullName evidence="1">Uncharacterized protein</fullName>
    </submittedName>
</protein>
<accession>A0A2A9NFJ1</accession>
<dbReference type="EMBL" id="KZ302140">
    <property type="protein sequence ID" value="PFH47027.1"/>
    <property type="molecule type" value="Genomic_DNA"/>
</dbReference>
<organism evidence="1 2">
    <name type="scientific">Amanita thiersii Skay4041</name>
    <dbReference type="NCBI Taxonomy" id="703135"/>
    <lineage>
        <taxon>Eukaryota</taxon>
        <taxon>Fungi</taxon>
        <taxon>Dikarya</taxon>
        <taxon>Basidiomycota</taxon>
        <taxon>Agaricomycotina</taxon>
        <taxon>Agaricomycetes</taxon>
        <taxon>Agaricomycetidae</taxon>
        <taxon>Agaricales</taxon>
        <taxon>Pluteineae</taxon>
        <taxon>Amanitaceae</taxon>
        <taxon>Amanita</taxon>
    </lineage>
</organism>
<sequence length="73" mass="8407">MSMASTVFQAEFNKIRRMYEQVLHCPMDSMKEYWSHVSRSRHVIDPPPTFGSTQFGTFNVIFTSNKPAFAISS</sequence>
<evidence type="ECO:0000313" key="2">
    <source>
        <dbReference type="Proteomes" id="UP000242287"/>
    </source>
</evidence>
<reference evidence="1 2" key="1">
    <citation type="submission" date="2014-02" db="EMBL/GenBank/DDBJ databases">
        <title>Transposable element dynamics among asymbiotic and ectomycorrhizal Amanita fungi.</title>
        <authorList>
            <consortium name="DOE Joint Genome Institute"/>
            <person name="Hess J."/>
            <person name="Skrede I."/>
            <person name="Wolfe B."/>
            <person name="LaButti K."/>
            <person name="Ohm R.A."/>
            <person name="Grigoriev I.V."/>
            <person name="Pringle A."/>
        </authorList>
    </citation>
    <scope>NUCLEOTIDE SEQUENCE [LARGE SCALE GENOMIC DNA]</scope>
    <source>
        <strain evidence="1 2">SKay4041</strain>
    </source>
</reference>
<evidence type="ECO:0000313" key="1">
    <source>
        <dbReference type="EMBL" id="PFH47027.1"/>
    </source>
</evidence>
<proteinExistence type="predicted"/>
<name>A0A2A9NFJ1_9AGAR</name>
<dbReference type="AlphaFoldDB" id="A0A2A9NFJ1"/>
<keyword evidence="2" id="KW-1185">Reference proteome</keyword>
<dbReference type="Proteomes" id="UP000242287">
    <property type="component" value="Unassembled WGS sequence"/>
</dbReference>